<comment type="caution">
    <text evidence="3">The sequence shown here is derived from an EMBL/GenBank/DDBJ whole genome shotgun (WGS) entry which is preliminary data.</text>
</comment>
<dbReference type="CDD" id="cd03801">
    <property type="entry name" value="GT4_PimA-like"/>
    <property type="match status" value="1"/>
</dbReference>
<keyword evidence="3" id="KW-0808">Transferase</keyword>
<feature type="domain" description="Glycosyltransferase subfamily 4-like N-terminal" evidence="2">
    <location>
        <begin position="98"/>
        <end position="213"/>
    </location>
</feature>
<name>A0A2H0R277_9BACT</name>
<reference evidence="3 4" key="1">
    <citation type="submission" date="2017-09" db="EMBL/GenBank/DDBJ databases">
        <title>Depth-based differentiation of microbial function through sediment-hosted aquifers and enrichment of novel symbionts in the deep terrestrial subsurface.</title>
        <authorList>
            <person name="Probst A.J."/>
            <person name="Ladd B."/>
            <person name="Jarett J.K."/>
            <person name="Geller-Mcgrath D.E."/>
            <person name="Sieber C.M."/>
            <person name="Emerson J.B."/>
            <person name="Anantharaman K."/>
            <person name="Thomas B.C."/>
            <person name="Malmstrom R."/>
            <person name="Stieglmeier M."/>
            <person name="Klingl A."/>
            <person name="Woyke T."/>
            <person name="Ryan C.M."/>
            <person name="Banfield J.F."/>
        </authorList>
    </citation>
    <scope>NUCLEOTIDE SEQUENCE [LARGE SCALE GENOMIC DNA]</scope>
    <source>
        <strain evidence="3">CG10_big_fil_rev_8_21_14_0_10_34_34</strain>
    </source>
</reference>
<dbReference type="PANTHER" id="PTHR45947:SF3">
    <property type="entry name" value="SULFOQUINOVOSYL TRANSFERASE SQD2"/>
    <property type="match status" value="1"/>
</dbReference>
<dbReference type="AlphaFoldDB" id="A0A2H0R277"/>
<dbReference type="EMBL" id="PCXM01000001">
    <property type="protein sequence ID" value="PIR40376.1"/>
    <property type="molecule type" value="Genomic_DNA"/>
</dbReference>
<dbReference type="Pfam" id="PF00534">
    <property type="entry name" value="Glycos_transf_1"/>
    <property type="match status" value="1"/>
</dbReference>
<dbReference type="Pfam" id="PF13439">
    <property type="entry name" value="Glyco_transf_4"/>
    <property type="match status" value="1"/>
</dbReference>
<evidence type="ECO:0000313" key="3">
    <source>
        <dbReference type="EMBL" id="PIR40376.1"/>
    </source>
</evidence>
<dbReference type="InterPro" id="IPR001296">
    <property type="entry name" value="Glyco_trans_1"/>
</dbReference>
<protein>
    <submittedName>
        <fullName evidence="3">4-alpha-glucanotransferase</fullName>
    </submittedName>
</protein>
<feature type="domain" description="Glycosyl transferase family 1" evidence="1">
    <location>
        <begin position="228"/>
        <end position="383"/>
    </location>
</feature>
<dbReference type="InterPro" id="IPR028098">
    <property type="entry name" value="Glyco_trans_4-like_N"/>
</dbReference>
<sequence length="422" mass="46679">MSNSNLPSVLMFGWEFPPFNSGGLGVACEGLSKALSSGGVDLTFVLPFKIPISAPWCKFVFANETTELISDIKVMNLFSGYQSHSISSELKKNGLPEAISGSLMSRVRAYAMKAPAIAKNNKHSIIHAHDWLTYPAAIAAKKVSGKPLVVHVHATEFDRSGSDNVNKNIYDIELEGFRQADVIVAVSNWTKKKVVSKYGISAEKVKVVHNGIEFNNNAAIVEHNLDRLKKDGNKIVLFVGRITLQKGPDYFVDMAEKVLLYEPKTFFIISGSGDMETEMIRRVSSRGLSNRFIFCGFLRNEELAKVYKAADMFVMPSVSEPFGLVPLEAMISGVPVLISKESGVSEVLSTALKSHFWDVDDMADKVLSVLAHKKLKNHLSVNGSREVKTIHWKKAAESLIDIYKNLTIPVFQPAVIPLYHYN</sequence>
<dbReference type="GO" id="GO:0016757">
    <property type="term" value="F:glycosyltransferase activity"/>
    <property type="evidence" value="ECO:0007669"/>
    <property type="project" value="InterPro"/>
</dbReference>
<dbReference type="InterPro" id="IPR050194">
    <property type="entry name" value="Glycosyltransferase_grp1"/>
</dbReference>
<evidence type="ECO:0000259" key="2">
    <source>
        <dbReference type="Pfam" id="PF13439"/>
    </source>
</evidence>
<dbReference type="PANTHER" id="PTHR45947">
    <property type="entry name" value="SULFOQUINOVOSYL TRANSFERASE SQD2"/>
    <property type="match status" value="1"/>
</dbReference>
<evidence type="ECO:0000259" key="1">
    <source>
        <dbReference type="Pfam" id="PF00534"/>
    </source>
</evidence>
<organism evidence="3 4">
    <name type="scientific">Candidatus Zambryskibacteria bacterium CG10_big_fil_rev_8_21_14_0_10_34_34</name>
    <dbReference type="NCBI Taxonomy" id="1975114"/>
    <lineage>
        <taxon>Bacteria</taxon>
        <taxon>Candidatus Zambryskiibacteriota</taxon>
    </lineage>
</organism>
<evidence type="ECO:0000313" key="4">
    <source>
        <dbReference type="Proteomes" id="UP000230828"/>
    </source>
</evidence>
<dbReference type="Gene3D" id="3.40.50.2000">
    <property type="entry name" value="Glycogen Phosphorylase B"/>
    <property type="match status" value="2"/>
</dbReference>
<dbReference type="SUPFAM" id="SSF53756">
    <property type="entry name" value="UDP-Glycosyltransferase/glycogen phosphorylase"/>
    <property type="match status" value="1"/>
</dbReference>
<accession>A0A2H0R277</accession>
<dbReference type="Proteomes" id="UP000230828">
    <property type="component" value="Unassembled WGS sequence"/>
</dbReference>
<gene>
    <name evidence="3" type="ORF">COV33_00055</name>
</gene>
<proteinExistence type="predicted"/>